<dbReference type="GO" id="GO:0016787">
    <property type="term" value="F:hydrolase activity"/>
    <property type="evidence" value="ECO:0007669"/>
    <property type="project" value="UniProtKB-KW"/>
</dbReference>
<dbReference type="InterPro" id="IPR041588">
    <property type="entry name" value="Integrase_H2C2"/>
</dbReference>
<evidence type="ECO:0000256" key="3">
    <source>
        <dbReference type="ARBA" id="ARBA00022722"/>
    </source>
</evidence>
<keyword evidence="1" id="KW-0808">Transferase</keyword>
<dbReference type="InterPro" id="IPR001584">
    <property type="entry name" value="Integrase_cat-core"/>
</dbReference>
<feature type="signal peptide" evidence="7">
    <location>
        <begin position="1"/>
        <end position="22"/>
    </location>
</feature>
<dbReference type="GO" id="GO:0015074">
    <property type="term" value="P:DNA integration"/>
    <property type="evidence" value="ECO:0007669"/>
    <property type="project" value="InterPro"/>
</dbReference>
<evidence type="ECO:0000259" key="8">
    <source>
        <dbReference type="PROSITE" id="PS50994"/>
    </source>
</evidence>
<evidence type="ECO:0000256" key="6">
    <source>
        <dbReference type="ARBA" id="ARBA00022918"/>
    </source>
</evidence>
<evidence type="ECO:0000256" key="1">
    <source>
        <dbReference type="ARBA" id="ARBA00022679"/>
    </source>
</evidence>
<keyword evidence="2" id="KW-0548">Nucleotidyltransferase</keyword>
<keyword evidence="4" id="KW-0255">Endonuclease</keyword>
<evidence type="ECO:0000256" key="4">
    <source>
        <dbReference type="ARBA" id="ARBA00022759"/>
    </source>
</evidence>
<dbReference type="CDD" id="cd01647">
    <property type="entry name" value="RT_LTR"/>
    <property type="match status" value="1"/>
</dbReference>
<dbReference type="InterPro" id="IPR050951">
    <property type="entry name" value="Retrovirus_Pol_polyprotein"/>
</dbReference>
<dbReference type="InterPro" id="IPR000477">
    <property type="entry name" value="RT_dom"/>
</dbReference>
<name>A0AAQ3UNF8_PASNO</name>
<proteinExistence type="predicted"/>
<dbReference type="Gene3D" id="3.30.70.270">
    <property type="match status" value="2"/>
</dbReference>
<dbReference type="GO" id="GO:0003676">
    <property type="term" value="F:nucleic acid binding"/>
    <property type="evidence" value="ECO:0007669"/>
    <property type="project" value="InterPro"/>
</dbReference>
<dbReference type="InterPro" id="IPR041373">
    <property type="entry name" value="RT_RNaseH"/>
</dbReference>
<keyword evidence="5" id="KW-0378">Hydrolase</keyword>
<dbReference type="EMBL" id="CP144753">
    <property type="protein sequence ID" value="WVZ93395.1"/>
    <property type="molecule type" value="Genomic_DNA"/>
</dbReference>
<keyword evidence="6" id="KW-0695">RNA-directed DNA polymerase</keyword>
<evidence type="ECO:0000256" key="5">
    <source>
        <dbReference type="ARBA" id="ARBA00022801"/>
    </source>
</evidence>
<protein>
    <recommendedName>
        <fullName evidence="8">Integrase catalytic domain-containing protein</fullName>
    </recommendedName>
</protein>
<dbReference type="GO" id="GO:0003964">
    <property type="term" value="F:RNA-directed DNA polymerase activity"/>
    <property type="evidence" value="ECO:0007669"/>
    <property type="project" value="UniProtKB-KW"/>
</dbReference>
<dbReference type="InterPro" id="IPR012337">
    <property type="entry name" value="RNaseH-like_sf"/>
</dbReference>
<accession>A0AAQ3UNF8</accession>
<dbReference type="Pfam" id="PF00078">
    <property type="entry name" value="RVT_1"/>
    <property type="match status" value="1"/>
</dbReference>
<dbReference type="Gene3D" id="3.30.420.10">
    <property type="entry name" value="Ribonuclease H-like superfamily/Ribonuclease H"/>
    <property type="match status" value="1"/>
</dbReference>
<dbReference type="PANTHER" id="PTHR37984">
    <property type="entry name" value="PROTEIN CBG26694"/>
    <property type="match status" value="1"/>
</dbReference>
<dbReference type="Gene3D" id="3.10.10.10">
    <property type="entry name" value="HIV Type 1 Reverse Transcriptase, subunit A, domain 1"/>
    <property type="match status" value="2"/>
</dbReference>
<dbReference type="SUPFAM" id="SSF56672">
    <property type="entry name" value="DNA/RNA polymerases"/>
    <property type="match status" value="1"/>
</dbReference>
<dbReference type="Pfam" id="PF17921">
    <property type="entry name" value="Integrase_H2C2"/>
    <property type="match status" value="1"/>
</dbReference>
<reference evidence="9 10" key="1">
    <citation type="submission" date="2024-02" db="EMBL/GenBank/DDBJ databases">
        <title>High-quality chromosome-scale genome assembly of Pensacola bahiagrass (Paspalum notatum Flugge var. saurae).</title>
        <authorList>
            <person name="Vega J.M."/>
            <person name="Podio M."/>
            <person name="Orjuela J."/>
            <person name="Siena L.A."/>
            <person name="Pessino S.C."/>
            <person name="Combes M.C."/>
            <person name="Mariac C."/>
            <person name="Albertini E."/>
            <person name="Pupilli F."/>
            <person name="Ortiz J.P.A."/>
            <person name="Leblanc O."/>
        </authorList>
    </citation>
    <scope>NUCLEOTIDE SEQUENCE [LARGE SCALE GENOMIC DNA]</scope>
    <source>
        <strain evidence="9">R1</strain>
        <tissue evidence="9">Leaf</tissue>
    </source>
</reference>
<keyword evidence="3" id="KW-0540">Nuclease</keyword>
<dbReference type="FunFam" id="3.30.70.270:FF:000003">
    <property type="entry name" value="Transposon Ty3-G Gag-Pol polyprotein"/>
    <property type="match status" value="1"/>
</dbReference>
<dbReference type="PANTHER" id="PTHR37984:SF5">
    <property type="entry name" value="PROTEIN NYNRIN-LIKE"/>
    <property type="match status" value="1"/>
</dbReference>
<dbReference type="Pfam" id="PF08284">
    <property type="entry name" value="RVP_2"/>
    <property type="match status" value="1"/>
</dbReference>
<evidence type="ECO:0000256" key="2">
    <source>
        <dbReference type="ARBA" id="ARBA00022695"/>
    </source>
</evidence>
<dbReference type="Proteomes" id="UP001341281">
    <property type="component" value="Chromosome 09"/>
</dbReference>
<feature type="domain" description="Integrase catalytic" evidence="8">
    <location>
        <begin position="514"/>
        <end position="638"/>
    </location>
</feature>
<evidence type="ECO:0000313" key="10">
    <source>
        <dbReference type="Proteomes" id="UP001341281"/>
    </source>
</evidence>
<gene>
    <name evidence="9" type="ORF">U9M48_039377</name>
</gene>
<keyword evidence="10" id="KW-1185">Reference proteome</keyword>
<organism evidence="9 10">
    <name type="scientific">Paspalum notatum var. saurae</name>
    <dbReference type="NCBI Taxonomy" id="547442"/>
    <lineage>
        <taxon>Eukaryota</taxon>
        <taxon>Viridiplantae</taxon>
        <taxon>Streptophyta</taxon>
        <taxon>Embryophyta</taxon>
        <taxon>Tracheophyta</taxon>
        <taxon>Spermatophyta</taxon>
        <taxon>Magnoliopsida</taxon>
        <taxon>Liliopsida</taxon>
        <taxon>Poales</taxon>
        <taxon>Poaceae</taxon>
        <taxon>PACMAD clade</taxon>
        <taxon>Panicoideae</taxon>
        <taxon>Andropogonodae</taxon>
        <taxon>Paspaleae</taxon>
        <taxon>Paspalinae</taxon>
        <taxon>Paspalum</taxon>
    </lineage>
</organism>
<dbReference type="InterPro" id="IPR043502">
    <property type="entry name" value="DNA/RNA_pol_sf"/>
</dbReference>
<sequence length="804" mass="93193">MPQIRLLFQLFVTATSVVTVGTSPTTALKGGNSSIRALRQNTPQQQQGHPNQQNKAPLQEKVNHVTAETAADAPNVVLGMFTVNANPATVEARPTDGIRVVCNYPDVFPSELPGTPPDRNIEFLIELLPGTAPIALRQYRMAPIEHEEVKKNIDELLAKGYIRFSSSPWAFPVLLVEKDTDAKRICVDYRALNKITTKNKSGYHQLNIRPSDIPKTAFTTKYGLYEYIVMSFGLTNAPAYFMQLVNSVFMDYLDNFVVVFIDDILIYSKTEAEHEEHLRLFFQRLREHKLYAKFSKCEFWIDKVRFLDHIVSKAGIAVDPSKVSTVTNWKVPEIPKEVRGFLGLENFSKITKPMTSLLEKDAEFKWIDAQQAAFDELKKRLTTAPVLTLPDQQKKFILRKHEVNYPTHDLELAAVVHALKIWRHYLFGQRCEIYTDHKSIKYIFTQNEICVPNVDSIRKLILSEAHDTAFSIHPGSTKMYYDRKERFWWYGMKRAVAEYRVKAEHQRPADLLQPLNVPEWKWEEISMDFIVGLPRTQKGYNSKCVVVDRLTKVAHFIPVNTTCSGAKLAELYISRIICLNGMPKRIISDRGSQFTSRFWEQLHDLLDTKLRFSTAYHPQTDGQTERTNQILEDMLRAYAIQCLPYAEFSYNNNYQASLKKSPFKALYGKRCITPLFWNQSGEKQVFGPDIIQDAEQQLRIVRENLRVAQSRQRSYVDVCRSDLSFKVDDHVYLKLKKCLRVTEKQAQLERLEVQEDLTYTEHPVKFLDTTKRITRNKRIKMCRMQWSHRVTIQRPRQHGNGRRN</sequence>
<dbReference type="FunFam" id="3.10.10.10:FF:000002">
    <property type="entry name" value="Retrovirus-related Pol polyprotein from transposon 17.6-like protein"/>
    <property type="match status" value="1"/>
</dbReference>
<dbReference type="PROSITE" id="PS50994">
    <property type="entry name" value="INTEGRASE"/>
    <property type="match status" value="1"/>
</dbReference>
<dbReference type="Pfam" id="PF17917">
    <property type="entry name" value="RT_RNaseH"/>
    <property type="match status" value="1"/>
</dbReference>
<dbReference type="InterPro" id="IPR043128">
    <property type="entry name" value="Rev_trsase/Diguanyl_cyclase"/>
</dbReference>
<dbReference type="SUPFAM" id="SSF53098">
    <property type="entry name" value="Ribonuclease H-like"/>
    <property type="match status" value="1"/>
</dbReference>
<dbReference type="InterPro" id="IPR036397">
    <property type="entry name" value="RNaseH_sf"/>
</dbReference>
<keyword evidence="7" id="KW-0732">Signal</keyword>
<feature type="chain" id="PRO_5042912008" description="Integrase catalytic domain-containing protein" evidence="7">
    <location>
        <begin position="23"/>
        <end position="804"/>
    </location>
</feature>
<evidence type="ECO:0000313" key="9">
    <source>
        <dbReference type="EMBL" id="WVZ93395.1"/>
    </source>
</evidence>
<dbReference type="GO" id="GO:0004519">
    <property type="term" value="F:endonuclease activity"/>
    <property type="evidence" value="ECO:0007669"/>
    <property type="project" value="UniProtKB-KW"/>
</dbReference>
<dbReference type="AlphaFoldDB" id="A0AAQ3UNF8"/>
<dbReference type="Gene3D" id="1.10.340.70">
    <property type="match status" value="1"/>
</dbReference>
<evidence type="ECO:0000256" key="7">
    <source>
        <dbReference type="SAM" id="SignalP"/>
    </source>
</evidence>